<gene>
    <name evidence="1" type="ORF">ACG33_08830</name>
</gene>
<evidence type="ECO:0000313" key="2">
    <source>
        <dbReference type="Proteomes" id="UP000070250"/>
    </source>
</evidence>
<accession>A0A127F9U6</accession>
<dbReference type="STRING" id="465721.ACG33_08830"/>
<name>A0A127F9U6_STEDE</name>
<dbReference type="EMBL" id="CP011971">
    <property type="protein sequence ID" value="AMN47196.1"/>
    <property type="molecule type" value="Genomic_DNA"/>
</dbReference>
<organism evidence="1 2">
    <name type="scientific">Steroidobacter denitrificans</name>
    <dbReference type="NCBI Taxonomy" id="465721"/>
    <lineage>
        <taxon>Bacteria</taxon>
        <taxon>Pseudomonadati</taxon>
        <taxon>Pseudomonadota</taxon>
        <taxon>Gammaproteobacteria</taxon>
        <taxon>Steroidobacterales</taxon>
        <taxon>Steroidobacteraceae</taxon>
        <taxon>Steroidobacter</taxon>
    </lineage>
</organism>
<reference evidence="1 2" key="1">
    <citation type="submission" date="2015-06" db="EMBL/GenBank/DDBJ databases">
        <title>A Comprehensive Approach to Explore the Metabolic and Phylogenetic Diversity of Bacterial Steroid Degradation in the Environment: Testosterone as an Example.</title>
        <authorList>
            <person name="Yang F.-C."/>
            <person name="Chen Y.-L."/>
            <person name="Yu C.-P."/>
            <person name="Tang S.-L."/>
            <person name="Wang P.-H."/>
            <person name="Ismail W."/>
            <person name="Wang C.-H."/>
            <person name="Yang C.-Y."/>
            <person name="Chiang Y.-R."/>
        </authorList>
    </citation>
    <scope>NUCLEOTIDE SEQUENCE [LARGE SCALE GENOMIC DNA]</scope>
    <source>
        <strain evidence="1 2">DSM 18526</strain>
    </source>
</reference>
<protein>
    <submittedName>
        <fullName evidence="1">Uncharacterized protein</fullName>
    </submittedName>
</protein>
<keyword evidence="2" id="KW-1185">Reference proteome</keyword>
<sequence>MEPAEGRTVVPLLCPTCGSTDVKKHQAFAVKESDSENDAGILSGAHLQCGECGARLTIRIERHRILIKWFDAR</sequence>
<proteinExistence type="predicted"/>
<dbReference type="AlphaFoldDB" id="A0A127F9U6"/>
<dbReference type="KEGG" id="sdf:ACG33_08830"/>
<dbReference type="Proteomes" id="UP000070250">
    <property type="component" value="Chromosome"/>
</dbReference>
<evidence type="ECO:0000313" key="1">
    <source>
        <dbReference type="EMBL" id="AMN47196.1"/>
    </source>
</evidence>